<evidence type="ECO:0000256" key="6">
    <source>
        <dbReference type="ARBA" id="ARBA00022759"/>
    </source>
</evidence>
<evidence type="ECO:0000313" key="9">
    <source>
        <dbReference type="EMBL" id="EKD13348.1"/>
    </source>
</evidence>
<dbReference type="InterPro" id="IPR050092">
    <property type="entry name" value="RNase_H"/>
</dbReference>
<dbReference type="EMBL" id="JH921450">
    <property type="protein sequence ID" value="EKD13348.1"/>
    <property type="molecule type" value="Genomic_DNA"/>
</dbReference>
<evidence type="ECO:0000256" key="5">
    <source>
        <dbReference type="ARBA" id="ARBA00022723"/>
    </source>
</evidence>
<evidence type="ECO:0000256" key="4">
    <source>
        <dbReference type="ARBA" id="ARBA00022722"/>
    </source>
</evidence>
<dbReference type="Gene3D" id="3.30.420.10">
    <property type="entry name" value="Ribonuclease H-like superfamily/Ribonuclease H"/>
    <property type="match status" value="1"/>
</dbReference>
<evidence type="ECO:0000313" key="10">
    <source>
        <dbReference type="Proteomes" id="UP000006753"/>
    </source>
</evidence>
<evidence type="ECO:0000256" key="1">
    <source>
        <dbReference type="ARBA" id="ARBA00000077"/>
    </source>
</evidence>
<dbReference type="OrthoDB" id="245563at2759"/>
<comment type="catalytic activity">
    <reaction evidence="1">
        <text>Endonucleolytic cleavage to 5'-phosphomonoester.</text>
        <dbReference type="EC" id="3.1.26.4"/>
    </reaction>
</comment>
<organism evidence="9 10">
    <name type="scientific">Marssonina brunnea f. sp. multigermtubi (strain MB_m1)</name>
    <name type="common">Marssonina leaf spot fungus</name>
    <dbReference type="NCBI Taxonomy" id="1072389"/>
    <lineage>
        <taxon>Eukaryota</taxon>
        <taxon>Fungi</taxon>
        <taxon>Dikarya</taxon>
        <taxon>Ascomycota</taxon>
        <taxon>Pezizomycotina</taxon>
        <taxon>Leotiomycetes</taxon>
        <taxon>Helotiales</taxon>
        <taxon>Drepanopezizaceae</taxon>
        <taxon>Drepanopeziza</taxon>
    </lineage>
</organism>
<dbReference type="GO" id="GO:0003676">
    <property type="term" value="F:nucleic acid binding"/>
    <property type="evidence" value="ECO:0007669"/>
    <property type="project" value="InterPro"/>
</dbReference>
<protein>
    <recommendedName>
        <fullName evidence="3">ribonuclease H</fullName>
        <ecNumber evidence="3">3.1.26.4</ecNumber>
    </recommendedName>
</protein>
<dbReference type="AlphaFoldDB" id="K1WXG0"/>
<name>K1WXG0_MARBU</name>
<accession>K1WXG0</accession>
<dbReference type="Proteomes" id="UP000006753">
    <property type="component" value="Unassembled WGS sequence"/>
</dbReference>
<keyword evidence="4" id="KW-0540">Nuclease</keyword>
<dbReference type="InterPro" id="IPR036397">
    <property type="entry name" value="RNaseH_sf"/>
</dbReference>
<dbReference type="GO" id="GO:0046872">
    <property type="term" value="F:metal ion binding"/>
    <property type="evidence" value="ECO:0007669"/>
    <property type="project" value="UniProtKB-KW"/>
</dbReference>
<dbReference type="EC" id="3.1.26.4" evidence="3"/>
<keyword evidence="5" id="KW-0479">Metal-binding</keyword>
<dbReference type="Pfam" id="PF00075">
    <property type="entry name" value="RNase_H"/>
    <property type="match status" value="1"/>
</dbReference>
<dbReference type="PANTHER" id="PTHR10642">
    <property type="entry name" value="RIBONUCLEASE H1"/>
    <property type="match status" value="1"/>
</dbReference>
<dbReference type="SUPFAM" id="SSF53098">
    <property type="entry name" value="Ribonuclease H-like"/>
    <property type="match status" value="1"/>
</dbReference>
<dbReference type="PROSITE" id="PS50879">
    <property type="entry name" value="RNASE_H_1"/>
    <property type="match status" value="1"/>
</dbReference>
<dbReference type="InterPro" id="IPR012337">
    <property type="entry name" value="RNaseH-like_sf"/>
</dbReference>
<dbReference type="CDD" id="cd13934">
    <property type="entry name" value="RNase_H_Dikarya_like"/>
    <property type="match status" value="1"/>
</dbReference>
<dbReference type="STRING" id="1072389.K1WXG0"/>
<dbReference type="InParanoid" id="K1WXG0"/>
<evidence type="ECO:0000259" key="8">
    <source>
        <dbReference type="PROSITE" id="PS50879"/>
    </source>
</evidence>
<evidence type="ECO:0000256" key="2">
    <source>
        <dbReference type="ARBA" id="ARBA00005300"/>
    </source>
</evidence>
<proteinExistence type="inferred from homology"/>
<reference evidence="9 10" key="1">
    <citation type="journal article" date="2012" name="BMC Genomics">
        <title>Sequencing the genome of Marssonina brunnea reveals fungus-poplar co-evolution.</title>
        <authorList>
            <person name="Zhu S."/>
            <person name="Cao Y.-Z."/>
            <person name="Jiang C."/>
            <person name="Tan B.-Y."/>
            <person name="Wang Z."/>
            <person name="Feng S."/>
            <person name="Zhang L."/>
            <person name="Su X.-H."/>
            <person name="Brejova B."/>
            <person name="Vinar T."/>
            <person name="Xu M."/>
            <person name="Wang M.-X."/>
            <person name="Zhang S.-G."/>
            <person name="Huang M.-R."/>
            <person name="Wu R."/>
            <person name="Zhou Y."/>
        </authorList>
    </citation>
    <scope>NUCLEOTIDE SEQUENCE [LARGE SCALE GENOMIC DNA]</scope>
    <source>
        <strain evidence="9 10">MB_m1</strain>
    </source>
</reference>
<evidence type="ECO:0000256" key="7">
    <source>
        <dbReference type="ARBA" id="ARBA00022801"/>
    </source>
</evidence>
<dbReference type="HOGENOM" id="CLU_030894_4_1_1"/>
<gene>
    <name evidence="9" type="ORF">MBM_08431</name>
</gene>
<dbReference type="PANTHER" id="PTHR10642:SF26">
    <property type="entry name" value="RIBONUCLEASE H1"/>
    <property type="match status" value="1"/>
</dbReference>
<dbReference type="GO" id="GO:0004523">
    <property type="term" value="F:RNA-DNA hybrid ribonuclease activity"/>
    <property type="evidence" value="ECO:0007669"/>
    <property type="project" value="UniProtKB-EC"/>
</dbReference>
<comment type="similarity">
    <text evidence="2">Belongs to the RNase H family.</text>
</comment>
<dbReference type="eggNOG" id="KOG3752">
    <property type="taxonomic scope" value="Eukaryota"/>
</dbReference>
<dbReference type="GO" id="GO:0043137">
    <property type="term" value="P:DNA replication, removal of RNA primer"/>
    <property type="evidence" value="ECO:0007669"/>
    <property type="project" value="TreeGrafter"/>
</dbReference>
<keyword evidence="6" id="KW-0255">Endonuclease</keyword>
<evidence type="ECO:0000256" key="3">
    <source>
        <dbReference type="ARBA" id="ARBA00012180"/>
    </source>
</evidence>
<keyword evidence="10" id="KW-1185">Reference proteome</keyword>
<dbReference type="InterPro" id="IPR002156">
    <property type="entry name" value="RNaseH_domain"/>
</dbReference>
<feature type="domain" description="RNase H type-1" evidence="8">
    <location>
        <begin position="69"/>
        <end position="227"/>
    </location>
</feature>
<keyword evidence="7" id="KW-0378">Hydrolase</keyword>
<dbReference type="KEGG" id="mbe:MBM_08431"/>
<sequence length="251" mass="28634">MPWNEHCHRRYERPIQTTENPIRAFNPAWHPLYNGQYSDIVGACPGCGANRIKVPSRTAVVALDGERIDCGGIVIAVDGACRNNGQPDARAAYGVFHGEGSDENFSRIVPSNHPPTNQVAEIFAAIAALKKLQLALRPWDPDGRVACKVLIRSDSSYLVQGISEHIWKWKKNGYRTAKKQTVENWKLFQRLDELMMDFEMNHIPVWFWHVRREFNTEADALANSRMLGEEPPVGLRSSRLRFQRKTRIDDL</sequence>